<evidence type="ECO:0000313" key="4">
    <source>
        <dbReference type="Proteomes" id="UP000184485"/>
    </source>
</evidence>
<dbReference type="RefSeq" id="WP_073051545.1">
    <property type="nucleotide sequence ID" value="NZ_FQUP01000001.1"/>
</dbReference>
<name>A0A1M4W756_9HYPH</name>
<dbReference type="EMBL" id="FQUP01000001">
    <property type="protein sequence ID" value="SHE77037.1"/>
    <property type="molecule type" value="Genomic_DNA"/>
</dbReference>
<dbReference type="Proteomes" id="UP000184485">
    <property type="component" value="Unassembled WGS sequence"/>
</dbReference>
<sequence length="489" mass="53110">MHVIHRTLLSATLIVALAPMPVARAQNVASGSGPGIAFDTSDDFSSLRGTDSGQPVEISNQQGIDATDDSLTTTAPDLAEDGKVTRVQGVQPITGNEEEGATKRSKTADARDETAYDPTGIRLGSFILLPAVELRGGYTSNAAQSSTGRPSGTITVAPDILLKSDWTSNEFQFRLKGDYEYFTDTSVKPDSNLYVEANGRIDLPSDWALRLKADYIYDTQSSSQFGYPEGVQNPPGINTYDAGATLDGSVGRTVLQLRGTATYTAYDPLQVDNTSVTQAYLDNTLINTAARIGYQWTPTIAPFVEAELSNRFFENPTDPSGYSRNSRGITLRGGIAYSAAPILKGEIALGWRHETYDDSQFAPFDLPTIDASLIWSPSPLTQVAFVAATYVDPATNIDASSTIVYDLGLSVERYVRRNFTLAADIGWQHQHYIDADVNEITYEAGLQGTWKLNREAWIVGRLEQQYFASAVEGGSYPTTTATIGLRLQR</sequence>
<proteinExistence type="predicted"/>
<evidence type="ECO:0000313" key="3">
    <source>
        <dbReference type="EMBL" id="SHE77037.1"/>
    </source>
</evidence>
<feature type="chain" id="PRO_5012567337" description="Outer membrane beta-barrel protein" evidence="2">
    <location>
        <begin position="26"/>
        <end position="489"/>
    </location>
</feature>
<feature type="region of interest" description="Disordered" evidence="1">
    <location>
        <begin position="40"/>
        <end position="112"/>
    </location>
</feature>
<reference evidence="3 4" key="1">
    <citation type="submission" date="2016-11" db="EMBL/GenBank/DDBJ databases">
        <authorList>
            <person name="Jaros S."/>
            <person name="Januszkiewicz K."/>
            <person name="Wedrychowicz H."/>
        </authorList>
    </citation>
    <scope>NUCLEOTIDE SEQUENCE [LARGE SCALE GENOMIC DNA]</scope>
    <source>
        <strain evidence="3 4">DSM 19436</strain>
    </source>
</reference>
<evidence type="ECO:0000256" key="1">
    <source>
        <dbReference type="SAM" id="MobiDB-lite"/>
    </source>
</evidence>
<organism evidence="3 4">
    <name type="scientific">Kaistia soli DSM 19436</name>
    <dbReference type="NCBI Taxonomy" id="1122133"/>
    <lineage>
        <taxon>Bacteria</taxon>
        <taxon>Pseudomonadati</taxon>
        <taxon>Pseudomonadota</taxon>
        <taxon>Alphaproteobacteria</taxon>
        <taxon>Hyphomicrobiales</taxon>
        <taxon>Kaistiaceae</taxon>
        <taxon>Kaistia</taxon>
    </lineage>
</organism>
<feature type="signal peptide" evidence="2">
    <location>
        <begin position="1"/>
        <end position="25"/>
    </location>
</feature>
<gene>
    <name evidence="3" type="ORF">SAMN02745157_0899</name>
</gene>
<dbReference type="Pfam" id="PF10082">
    <property type="entry name" value="BBP2_2"/>
    <property type="match status" value="1"/>
</dbReference>
<protein>
    <recommendedName>
        <fullName evidence="5">Outer membrane beta-barrel protein</fullName>
    </recommendedName>
</protein>
<feature type="compositionally biased region" description="Polar residues" evidence="1">
    <location>
        <begin position="43"/>
        <end position="75"/>
    </location>
</feature>
<dbReference type="InterPro" id="IPR018759">
    <property type="entry name" value="BBP2_2"/>
</dbReference>
<accession>A0A1M4W756</accession>
<keyword evidence="4" id="KW-1185">Reference proteome</keyword>
<feature type="compositionally biased region" description="Basic and acidic residues" evidence="1">
    <location>
        <begin position="100"/>
        <end position="112"/>
    </location>
</feature>
<evidence type="ECO:0008006" key="5">
    <source>
        <dbReference type="Google" id="ProtNLM"/>
    </source>
</evidence>
<keyword evidence="2" id="KW-0732">Signal</keyword>
<dbReference type="AlphaFoldDB" id="A0A1M4W756"/>
<evidence type="ECO:0000256" key="2">
    <source>
        <dbReference type="SAM" id="SignalP"/>
    </source>
</evidence>
<dbReference type="STRING" id="1122133.SAMN02745157_0899"/>
<dbReference type="OrthoDB" id="7398962at2"/>